<evidence type="ECO:0000256" key="3">
    <source>
        <dbReference type="ARBA" id="ARBA00022840"/>
    </source>
</evidence>
<evidence type="ECO:0000313" key="9">
    <source>
        <dbReference type="Proteomes" id="UP000017127"/>
    </source>
</evidence>
<keyword evidence="3 4" id="KW-0067">ATP-binding</keyword>
<gene>
    <name evidence="8" type="ORF">M595_0883</name>
    <name evidence="7" type="ORF">M595_6172</name>
</gene>
<keyword evidence="5" id="KW-0479">Metal-binding</keyword>
<dbReference type="GO" id="GO:0035999">
    <property type="term" value="P:tetrahydrofolate interconversion"/>
    <property type="evidence" value="ECO:0007669"/>
    <property type="project" value="TreeGrafter"/>
</dbReference>
<dbReference type="EC" id="6.3.3.2" evidence="5"/>
<evidence type="ECO:0000256" key="1">
    <source>
        <dbReference type="ARBA" id="ARBA00010638"/>
    </source>
</evidence>
<dbReference type="SUPFAM" id="SSF100950">
    <property type="entry name" value="NagB/RpiA/CoA transferase-like"/>
    <property type="match status" value="1"/>
</dbReference>
<keyword evidence="9" id="KW-1185">Reference proteome</keyword>
<evidence type="ECO:0000256" key="2">
    <source>
        <dbReference type="ARBA" id="ARBA00022741"/>
    </source>
</evidence>
<dbReference type="Pfam" id="PF01812">
    <property type="entry name" value="5-FTHF_cyc-lig"/>
    <property type="match status" value="1"/>
</dbReference>
<dbReference type="GO" id="GO:0009396">
    <property type="term" value="P:folic acid-containing compound biosynthetic process"/>
    <property type="evidence" value="ECO:0007669"/>
    <property type="project" value="TreeGrafter"/>
</dbReference>
<dbReference type="InterPro" id="IPR024185">
    <property type="entry name" value="FTHF_cligase-like_sf"/>
</dbReference>
<proteinExistence type="inferred from homology"/>
<dbReference type="Proteomes" id="UP000017127">
    <property type="component" value="Unassembled WGS sequence"/>
</dbReference>
<dbReference type="PANTHER" id="PTHR23407:SF1">
    <property type="entry name" value="5-FORMYLTETRAHYDROFOLATE CYCLO-LIGASE"/>
    <property type="match status" value="1"/>
</dbReference>
<dbReference type="EMBL" id="AUZM01000005">
    <property type="protein sequence ID" value="ERT09147.1"/>
    <property type="molecule type" value="Genomic_DNA"/>
</dbReference>
<sequence>MTPKIDQTSTNVVKQKQTPQSKHQLRRELLHIRQSMSAEDWREKSDRISFHLQASSIFQHAKTVLAYVSFRQEPDLSRLFAETSQEGTKIWGFPRCVENVLIWHEWKPGELLQTGAYGIWEPHADLPLISPSQVDLILVPAVACDQRGYRLGYGGGYYDRMLSSPEWQSIPTIGIVFDFAYLTELPIENWDQPLNECCTEEGLKLNNQ</sequence>
<reference evidence="7 9" key="1">
    <citation type="journal article" date="2013" name="Front. Microbiol.">
        <title>Comparative genomic analyses of the cyanobacterium, Lyngbya aestuarii BL J, a powerful hydrogen producer.</title>
        <authorList>
            <person name="Kothari A."/>
            <person name="Vaughn M."/>
            <person name="Garcia-Pichel F."/>
        </authorList>
    </citation>
    <scope>NUCLEOTIDE SEQUENCE [LARGE SCALE GENOMIC DNA]</scope>
    <source>
        <strain evidence="7 9">BL J</strain>
    </source>
</reference>
<feature type="region of interest" description="Disordered" evidence="6">
    <location>
        <begin position="1"/>
        <end position="24"/>
    </location>
</feature>
<dbReference type="InterPro" id="IPR002698">
    <property type="entry name" value="FTHF_cligase"/>
</dbReference>
<keyword evidence="5" id="KW-0460">Magnesium</keyword>
<dbReference type="InterPro" id="IPR037171">
    <property type="entry name" value="NagB/RpiA_transferase-like"/>
</dbReference>
<feature type="binding site" evidence="4">
    <location>
        <begin position="150"/>
        <end position="158"/>
    </location>
    <ligand>
        <name>ATP</name>
        <dbReference type="ChEBI" id="CHEBI:30616"/>
    </ligand>
</feature>
<feature type="binding site" evidence="4">
    <location>
        <begin position="22"/>
        <end position="26"/>
    </location>
    <ligand>
        <name>ATP</name>
        <dbReference type="ChEBI" id="CHEBI:30616"/>
    </ligand>
</feature>
<dbReference type="PANTHER" id="PTHR23407">
    <property type="entry name" value="ATPASE INHIBITOR/5-FORMYLTETRAHYDROFOLATE CYCLO-LIGASE"/>
    <property type="match status" value="1"/>
</dbReference>
<feature type="compositionally biased region" description="Polar residues" evidence="6">
    <location>
        <begin position="1"/>
        <end position="22"/>
    </location>
</feature>
<dbReference type="PIRSF" id="PIRSF006806">
    <property type="entry name" value="FTHF_cligase"/>
    <property type="match status" value="1"/>
</dbReference>
<evidence type="ECO:0000256" key="5">
    <source>
        <dbReference type="RuleBase" id="RU361279"/>
    </source>
</evidence>
<feature type="binding site" evidence="4">
    <location>
        <position position="68"/>
    </location>
    <ligand>
        <name>substrate</name>
    </ligand>
</feature>
<protein>
    <recommendedName>
        <fullName evidence="5">5-formyltetrahydrofolate cyclo-ligase</fullName>
        <ecNumber evidence="5">6.3.3.2</ecNumber>
    </recommendedName>
</protein>
<evidence type="ECO:0000256" key="6">
    <source>
        <dbReference type="SAM" id="MobiDB-lite"/>
    </source>
</evidence>
<evidence type="ECO:0000313" key="8">
    <source>
        <dbReference type="EMBL" id="ERT09147.1"/>
    </source>
</evidence>
<dbReference type="GO" id="GO:0005524">
    <property type="term" value="F:ATP binding"/>
    <property type="evidence" value="ECO:0007669"/>
    <property type="project" value="UniProtKB-KW"/>
</dbReference>
<dbReference type="GO" id="GO:0046872">
    <property type="term" value="F:metal ion binding"/>
    <property type="evidence" value="ECO:0007669"/>
    <property type="project" value="UniProtKB-KW"/>
</dbReference>
<accession>U7Q7Y2</accession>
<dbReference type="PATRIC" id="fig|1348334.3.peg.5885"/>
<dbReference type="EMBL" id="AUZM01000167">
    <property type="protein sequence ID" value="ERT03888.1"/>
    <property type="molecule type" value="Genomic_DNA"/>
</dbReference>
<dbReference type="OrthoDB" id="9801938at2"/>
<feature type="binding site" evidence="4">
    <location>
        <position position="73"/>
    </location>
    <ligand>
        <name>substrate</name>
    </ligand>
</feature>
<comment type="similarity">
    <text evidence="1 5">Belongs to the 5-formyltetrahydrofolate cyclo-ligase family.</text>
</comment>
<keyword evidence="2 4" id="KW-0547">Nucleotide-binding</keyword>
<organism evidence="7 9">
    <name type="scientific">Lyngbya aestuarii BL J</name>
    <dbReference type="NCBI Taxonomy" id="1348334"/>
    <lineage>
        <taxon>Bacteria</taxon>
        <taxon>Bacillati</taxon>
        <taxon>Cyanobacteriota</taxon>
        <taxon>Cyanophyceae</taxon>
        <taxon>Oscillatoriophycideae</taxon>
        <taxon>Oscillatoriales</taxon>
        <taxon>Microcoleaceae</taxon>
        <taxon>Lyngbya</taxon>
    </lineage>
</organism>
<dbReference type="RefSeq" id="WP_023064692.1">
    <property type="nucleotide sequence ID" value="NZ_AUZM01000005.1"/>
</dbReference>
<dbReference type="AlphaFoldDB" id="U7Q7Y2"/>
<dbReference type="NCBIfam" id="TIGR02727">
    <property type="entry name" value="MTHFS_bact"/>
    <property type="match status" value="1"/>
</dbReference>
<comment type="catalytic activity">
    <reaction evidence="5">
        <text>(6S)-5-formyl-5,6,7,8-tetrahydrofolate + ATP = (6R)-5,10-methenyltetrahydrofolate + ADP + phosphate</text>
        <dbReference type="Rhea" id="RHEA:10488"/>
        <dbReference type="ChEBI" id="CHEBI:30616"/>
        <dbReference type="ChEBI" id="CHEBI:43474"/>
        <dbReference type="ChEBI" id="CHEBI:57455"/>
        <dbReference type="ChEBI" id="CHEBI:57457"/>
        <dbReference type="ChEBI" id="CHEBI:456216"/>
        <dbReference type="EC" id="6.3.3.2"/>
    </reaction>
</comment>
<keyword evidence="7" id="KW-0436">Ligase</keyword>
<name>U7Q7Y2_9CYAN</name>
<dbReference type="Gene3D" id="3.40.50.10420">
    <property type="entry name" value="NagB/RpiA/CoA transferase-like"/>
    <property type="match status" value="1"/>
</dbReference>
<evidence type="ECO:0000256" key="4">
    <source>
        <dbReference type="PIRSR" id="PIRSR006806-1"/>
    </source>
</evidence>
<comment type="caution">
    <text evidence="7">The sequence shown here is derived from an EMBL/GenBank/DDBJ whole genome shotgun (WGS) entry which is preliminary data.</text>
</comment>
<dbReference type="GO" id="GO:0030272">
    <property type="term" value="F:5-formyltetrahydrofolate cyclo-ligase activity"/>
    <property type="evidence" value="ECO:0007669"/>
    <property type="project" value="UniProtKB-EC"/>
</dbReference>
<comment type="cofactor">
    <cofactor evidence="5">
        <name>Mg(2+)</name>
        <dbReference type="ChEBI" id="CHEBI:18420"/>
    </cofactor>
</comment>
<evidence type="ECO:0000313" key="7">
    <source>
        <dbReference type="EMBL" id="ERT03888.1"/>
    </source>
</evidence>